<organism evidence="2">
    <name type="scientific">Candidatus Moduliflexus flocculans</name>
    <dbReference type="NCBI Taxonomy" id="1499966"/>
    <lineage>
        <taxon>Bacteria</taxon>
        <taxon>Candidatus Moduliflexota</taxon>
        <taxon>Candidatus Moduliflexia</taxon>
        <taxon>Candidatus Moduliflexales</taxon>
        <taxon>Candidatus Moduliflexaceae</taxon>
    </lineage>
</organism>
<feature type="chain" id="PRO_5006631568" description="Secreted protein" evidence="1">
    <location>
        <begin position="22"/>
        <end position="253"/>
    </location>
</feature>
<protein>
    <recommendedName>
        <fullName evidence="4">Secreted protein</fullName>
    </recommendedName>
</protein>
<dbReference type="STRING" id="1499966.U14_04116"/>
<gene>
    <name evidence="2" type="ORF">U14_04116</name>
</gene>
<evidence type="ECO:0000313" key="3">
    <source>
        <dbReference type="Proteomes" id="UP000030700"/>
    </source>
</evidence>
<evidence type="ECO:0008006" key="4">
    <source>
        <dbReference type="Google" id="ProtNLM"/>
    </source>
</evidence>
<reference evidence="2" key="1">
    <citation type="journal article" date="2015" name="PeerJ">
        <title>First genomic representation of candidate bacterial phylum KSB3 points to enhanced environmental sensing as a trigger of wastewater bulking.</title>
        <authorList>
            <person name="Sekiguchi Y."/>
            <person name="Ohashi A."/>
            <person name="Parks D.H."/>
            <person name="Yamauchi T."/>
            <person name="Tyson G.W."/>
            <person name="Hugenholtz P."/>
        </authorList>
    </citation>
    <scope>NUCLEOTIDE SEQUENCE [LARGE SCALE GENOMIC DNA]</scope>
</reference>
<dbReference type="EMBL" id="DF820459">
    <property type="protein sequence ID" value="GAK52859.1"/>
    <property type="molecule type" value="Genomic_DNA"/>
</dbReference>
<dbReference type="AlphaFoldDB" id="A0A0S6W3A3"/>
<sequence length="253" mass="27723">MRKNGFWLALICVCFSVQAFAQTATIPAGILFEPLPGSGVTVGVVNTNNAGPQWFLMKGEGNQHIGSISPGFNIISSLKSSENGEYLAVLSVGEGHSVVDVIDVNQLLSKKMYQIVQHIDPYPGTISLDVWKGMVLQLKSDMLLTERDKKTGRIPVDMNLSWQETFSLNVATGEITGISEGAKNPAEHYTKILLDPNASDAARDVALGKLMAMNSEELTLQYLLKVLDQEKDPKRINRLLDLINKIREDAPAK</sequence>
<proteinExistence type="predicted"/>
<evidence type="ECO:0000313" key="2">
    <source>
        <dbReference type="EMBL" id="GAK52859.1"/>
    </source>
</evidence>
<accession>A0A0S6W3A3</accession>
<feature type="signal peptide" evidence="1">
    <location>
        <begin position="1"/>
        <end position="21"/>
    </location>
</feature>
<evidence type="ECO:0000256" key="1">
    <source>
        <dbReference type="SAM" id="SignalP"/>
    </source>
</evidence>
<dbReference type="Proteomes" id="UP000030700">
    <property type="component" value="Unassembled WGS sequence"/>
</dbReference>
<keyword evidence="1" id="KW-0732">Signal</keyword>
<name>A0A0S6W3A3_9BACT</name>
<keyword evidence="3" id="KW-1185">Reference proteome</keyword>
<dbReference type="HOGENOM" id="CLU_1096940_0_0_0"/>